<dbReference type="PROSITE" id="PS50109">
    <property type="entry name" value="HIS_KIN"/>
    <property type="match status" value="1"/>
</dbReference>
<dbReference type="Pfam" id="PF02518">
    <property type="entry name" value="HATPase_c"/>
    <property type="match status" value="1"/>
</dbReference>
<evidence type="ECO:0000256" key="8">
    <source>
        <dbReference type="ARBA" id="ARBA00023012"/>
    </source>
</evidence>
<dbReference type="OrthoDB" id="505470at2"/>
<dbReference type="Gene3D" id="1.10.287.130">
    <property type="match status" value="1"/>
</dbReference>
<dbReference type="PRINTS" id="PR00344">
    <property type="entry name" value="BCTRLSENSOR"/>
</dbReference>
<evidence type="ECO:0000256" key="1">
    <source>
        <dbReference type="ARBA" id="ARBA00000085"/>
    </source>
</evidence>
<dbReference type="InterPro" id="IPR004358">
    <property type="entry name" value="Sig_transdc_His_kin-like_C"/>
</dbReference>
<reference evidence="10 11" key="1">
    <citation type="journal article" date="2013" name="Genome Announc.">
        <title>Genome Sequence of the Sulfate-Reducing Bacterium Desulfotomaculum hydrothermale Lam5(T).</title>
        <authorList>
            <person name="Amin O."/>
            <person name="Fardeau M.L."/>
            <person name="Valette O."/>
            <person name="Hirschler-Rea A."/>
            <person name="Barbe V."/>
            <person name="Medigue C."/>
            <person name="Vacherie B."/>
            <person name="Ollivier B."/>
            <person name="Bertin P.N."/>
            <person name="Dolla A."/>
        </authorList>
    </citation>
    <scope>NUCLEOTIDE SEQUENCE [LARGE SCALE GENOMIC DNA]</scope>
    <source>
        <strain evidence="11">Lam5 / DSM 18033</strain>
    </source>
</reference>
<keyword evidence="3" id="KW-0597">Phosphoprotein</keyword>
<evidence type="ECO:0000256" key="4">
    <source>
        <dbReference type="ARBA" id="ARBA00022679"/>
    </source>
</evidence>
<evidence type="ECO:0000313" key="11">
    <source>
        <dbReference type="Proteomes" id="UP000009315"/>
    </source>
</evidence>
<dbReference type="SMART" id="SM00387">
    <property type="entry name" value="HATPase_c"/>
    <property type="match status" value="1"/>
</dbReference>
<protein>
    <recommendedName>
        <fullName evidence="2">histidine kinase</fullName>
        <ecNumber evidence="2">2.7.13.3</ecNumber>
    </recommendedName>
</protein>
<dbReference type="RefSeq" id="WP_008410537.1">
    <property type="nucleotide sequence ID" value="NZ_CAOS01000003.1"/>
</dbReference>
<comment type="caution">
    <text evidence="10">The sequence shown here is derived from an EMBL/GenBank/DDBJ whole genome shotgun (WGS) entry which is preliminary data.</text>
</comment>
<dbReference type="eggNOG" id="COG3852">
    <property type="taxonomic scope" value="Bacteria"/>
</dbReference>
<dbReference type="InterPro" id="IPR036890">
    <property type="entry name" value="HATPase_C_sf"/>
</dbReference>
<comment type="catalytic activity">
    <reaction evidence="1">
        <text>ATP + protein L-histidine = ADP + protein N-phospho-L-histidine.</text>
        <dbReference type="EC" id="2.7.13.3"/>
    </reaction>
</comment>
<gene>
    <name evidence="10" type="ORF">DESHY_110550</name>
</gene>
<evidence type="ECO:0000256" key="3">
    <source>
        <dbReference type="ARBA" id="ARBA00022553"/>
    </source>
</evidence>
<dbReference type="EC" id="2.7.13.3" evidence="2"/>
<keyword evidence="11" id="KW-1185">Reference proteome</keyword>
<feature type="domain" description="Histidine kinase" evidence="9">
    <location>
        <begin position="43"/>
        <end position="247"/>
    </location>
</feature>
<accession>K8DY17</accession>
<dbReference type="SUPFAM" id="SSF55874">
    <property type="entry name" value="ATPase domain of HSP90 chaperone/DNA topoisomerase II/histidine kinase"/>
    <property type="match status" value="1"/>
</dbReference>
<keyword evidence="8" id="KW-0902">Two-component regulatory system</keyword>
<organism evidence="10 11">
    <name type="scientific">Desulforamulus hydrothermalis Lam5 = DSM 18033</name>
    <dbReference type="NCBI Taxonomy" id="1121428"/>
    <lineage>
        <taxon>Bacteria</taxon>
        <taxon>Bacillati</taxon>
        <taxon>Bacillota</taxon>
        <taxon>Clostridia</taxon>
        <taxon>Eubacteriales</taxon>
        <taxon>Peptococcaceae</taxon>
        <taxon>Desulforamulus</taxon>
    </lineage>
</organism>
<evidence type="ECO:0000313" key="10">
    <source>
        <dbReference type="EMBL" id="CCO07604.1"/>
    </source>
</evidence>
<evidence type="ECO:0000256" key="2">
    <source>
        <dbReference type="ARBA" id="ARBA00012438"/>
    </source>
</evidence>
<dbReference type="CDD" id="cd00082">
    <property type="entry name" value="HisKA"/>
    <property type="match status" value="1"/>
</dbReference>
<dbReference type="SUPFAM" id="SSF47384">
    <property type="entry name" value="Homodimeric domain of signal transducing histidine kinase"/>
    <property type="match status" value="1"/>
</dbReference>
<proteinExistence type="predicted"/>
<evidence type="ECO:0000256" key="6">
    <source>
        <dbReference type="ARBA" id="ARBA00022777"/>
    </source>
</evidence>
<dbReference type="GO" id="GO:0000155">
    <property type="term" value="F:phosphorelay sensor kinase activity"/>
    <property type="evidence" value="ECO:0007669"/>
    <property type="project" value="InterPro"/>
</dbReference>
<dbReference type="EMBL" id="CAOS01000003">
    <property type="protein sequence ID" value="CCO07604.1"/>
    <property type="molecule type" value="Genomic_DNA"/>
</dbReference>
<keyword evidence="7" id="KW-0067">ATP-binding</keyword>
<sequence length="247" mass="26744">MAKNQAGEGGCLLLKEDLTRYPEYAGNIMRAVKIKLAGEMAAGIAHEIRNPMTAVRGLLQVLEKEAACPGFAEYLQVMLRELDQANAVISEVLLLAPAKASKTRLLQLNDLLFDLLPAIAHQARQSGSQVLFEPGNIPPLWLNEQEISKLICNLVYNGLEAMPEGGNLTVKTFLDDPDVVLAVQDQGKGIKVDVLNKLGIPFFTTKDHGTGLGLAVCYSVAARHNANIVVETGTKGSTFLVRFQPQP</sequence>
<dbReference type="InterPro" id="IPR003594">
    <property type="entry name" value="HATPase_dom"/>
</dbReference>
<dbReference type="Gene3D" id="3.30.565.10">
    <property type="entry name" value="Histidine kinase-like ATPase, C-terminal domain"/>
    <property type="match status" value="1"/>
</dbReference>
<evidence type="ECO:0000256" key="7">
    <source>
        <dbReference type="ARBA" id="ARBA00022840"/>
    </source>
</evidence>
<dbReference type="AlphaFoldDB" id="K8DY17"/>
<dbReference type="PANTHER" id="PTHR43065:SF46">
    <property type="entry name" value="C4-DICARBOXYLATE TRANSPORT SENSOR PROTEIN DCTB"/>
    <property type="match status" value="1"/>
</dbReference>
<name>K8DY17_9FIRM</name>
<dbReference type="Pfam" id="PF00512">
    <property type="entry name" value="HisKA"/>
    <property type="match status" value="1"/>
</dbReference>
<dbReference type="STRING" id="1121428.DESHY_110550"/>
<keyword evidence="6 10" id="KW-0418">Kinase</keyword>
<dbReference type="InterPro" id="IPR036097">
    <property type="entry name" value="HisK_dim/P_sf"/>
</dbReference>
<dbReference type="GO" id="GO:0005524">
    <property type="term" value="F:ATP binding"/>
    <property type="evidence" value="ECO:0007669"/>
    <property type="project" value="UniProtKB-KW"/>
</dbReference>
<dbReference type="SMART" id="SM00388">
    <property type="entry name" value="HisKA"/>
    <property type="match status" value="1"/>
</dbReference>
<dbReference type="InterPro" id="IPR005467">
    <property type="entry name" value="His_kinase_dom"/>
</dbReference>
<dbReference type="Proteomes" id="UP000009315">
    <property type="component" value="Unassembled WGS sequence"/>
</dbReference>
<dbReference type="PANTHER" id="PTHR43065">
    <property type="entry name" value="SENSOR HISTIDINE KINASE"/>
    <property type="match status" value="1"/>
</dbReference>
<evidence type="ECO:0000259" key="9">
    <source>
        <dbReference type="PROSITE" id="PS50109"/>
    </source>
</evidence>
<keyword evidence="5" id="KW-0547">Nucleotide-binding</keyword>
<keyword evidence="4" id="KW-0808">Transferase</keyword>
<evidence type="ECO:0000256" key="5">
    <source>
        <dbReference type="ARBA" id="ARBA00022741"/>
    </source>
</evidence>
<dbReference type="InterPro" id="IPR003661">
    <property type="entry name" value="HisK_dim/P_dom"/>
</dbReference>